<sequence>MSNEHDDTTPERDDRAGAWDDDGLNLSARLPYLLMLLRRSDAQLRGRHPRAGAYQGQGRVLHLLSLQSPIAQKELAYLLGIRSQSLGELLTKLEDAGLVRREPSAEDRRTSMVDLTDAGRTAAAQHEAEPVGDPFSVLTKEEQEQLAALLDRVIDEIESHLPDGLDPHMRKFKQMAFGADGFGPWGGFGGPGMGRGGHGGHGGHGGGRGRRGFGRSPRGERQWEW</sequence>
<keyword evidence="1" id="KW-0805">Transcription regulation</keyword>
<keyword evidence="2" id="KW-0238">DNA-binding</keyword>
<protein>
    <recommendedName>
        <fullName evidence="5">HTH marR-type domain-containing protein</fullName>
    </recommendedName>
</protein>
<dbReference type="PANTHER" id="PTHR33164">
    <property type="entry name" value="TRANSCRIPTIONAL REGULATOR, MARR FAMILY"/>
    <property type="match status" value="1"/>
</dbReference>
<proteinExistence type="predicted"/>
<feature type="compositionally biased region" description="Gly residues" evidence="4">
    <location>
        <begin position="193"/>
        <end position="206"/>
    </location>
</feature>
<keyword evidence="7" id="KW-1185">Reference proteome</keyword>
<dbReference type="InterPro" id="IPR023187">
    <property type="entry name" value="Tscrpt_reg_MarR-type_CS"/>
</dbReference>
<dbReference type="PANTHER" id="PTHR33164:SF64">
    <property type="entry name" value="TRANSCRIPTIONAL REGULATOR SLYA"/>
    <property type="match status" value="1"/>
</dbReference>
<evidence type="ECO:0000256" key="2">
    <source>
        <dbReference type="ARBA" id="ARBA00023125"/>
    </source>
</evidence>
<dbReference type="Gene3D" id="1.10.10.10">
    <property type="entry name" value="Winged helix-like DNA-binding domain superfamily/Winged helix DNA-binding domain"/>
    <property type="match status" value="1"/>
</dbReference>
<gene>
    <name evidence="6" type="ORF">GCM10009830_30060</name>
</gene>
<organism evidence="6 7">
    <name type="scientific">Glycomyces endophyticus</name>
    <dbReference type="NCBI Taxonomy" id="480996"/>
    <lineage>
        <taxon>Bacteria</taxon>
        <taxon>Bacillati</taxon>
        <taxon>Actinomycetota</taxon>
        <taxon>Actinomycetes</taxon>
        <taxon>Glycomycetales</taxon>
        <taxon>Glycomycetaceae</taxon>
        <taxon>Glycomyces</taxon>
    </lineage>
</organism>
<reference evidence="6 7" key="1">
    <citation type="journal article" date="2019" name="Int. J. Syst. Evol. Microbiol.">
        <title>The Global Catalogue of Microorganisms (GCM) 10K type strain sequencing project: providing services to taxonomists for standard genome sequencing and annotation.</title>
        <authorList>
            <consortium name="The Broad Institute Genomics Platform"/>
            <consortium name="The Broad Institute Genome Sequencing Center for Infectious Disease"/>
            <person name="Wu L."/>
            <person name="Ma J."/>
        </authorList>
    </citation>
    <scope>NUCLEOTIDE SEQUENCE [LARGE SCALE GENOMIC DNA]</scope>
    <source>
        <strain evidence="6 7">JCM 16001</strain>
    </source>
</reference>
<dbReference type="EMBL" id="BAAAQF010000010">
    <property type="protein sequence ID" value="GAA1680949.1"/>
    <property type="molecule type" value="Genomic_DNA"/>
</dbReference>
<feature type="region of interest" description="Disordered" evidence="4">
    <location>
        <begin position="193"/>
        <end position="225"/>
    </location>
</feature>
<keyword evidence="3" id="KW-0804">Transcription</keyword>
<feature type="region of interest" description="Disordered" evidence="4">
    <location>
        <begin position="1"/>
        <end position="20"/>
    </location>
</feature>
<evidence type="ECO:0000256" key="4">
    <source>
        <dbReference type="SAM" id="MobiDB-lite"/>
    </source>
</evidence>
<dbReference type="InterPro" id="IPR036388">
    <property type="entry name" value="WH-like_DNA-bd_sf"/>
</dbReference>
<accession>A0ABN2H439</accession>
<feature type="compositionally biased region" description="Basic and acidic residues" evidence="4">
    <location>
        <begin position="1"/>
        <end position="18"/>
    </location>
</feature>
<dbReference type="PRINTS" id="PR00598">
    <property type="entry name" value="HTHMARR"/>
</dbReference>
<evidence type="ECO:0000259" key="5">
    <source>
        <dbReference type="PROSITE" id="PS50995"/>
    </source>
</evidence>
<dbReference type="InterPro" id="IPR039422">
    <property type="entry name" value="MarR/SlyA-like"/>
</dbReference>
<evidence type="ECO:0000256" key="1">
    <source>
        <dbReference type="ARBA" id="ARBA00023015"/>
    </source>
</evidence>
<evidence type="ECO:0000313" key="6">
    <source>
        <dbReference type="EMBL" id="GAA1680949.1"/>
    </source>
</evidence>
<dbReference type="SUPFAM" id="SSF46785">
    <property type="entry name" value="Winged helix' DNA-binding domain"/>
    <property type="match status" value="1"/>
</dbReference>
<evidence type="ECO:0000256" key="3">
    <source>
        <dbReference type="ARBA" id="ARBA00023163"/>
    </source>
</evidence>
<comment type="caution">
    <text evidence="6">The sequence shown here is derived from an EMBL/GenBank/DDBJ whole genome shotgun (WGS) entry which is preliminary data.</text>
</comment>
<dbReference type="SMART" id="SM00347">
    <property type="entry name" value="HTH_MARR"/>
    <property type="match status" value="1"/>
</dbReference>
<name>A0ABN2H439_9ACTN</name>
<dbReference type="PROSITE" id="PS01117">
    <property type="entry name" value="HTH_MARR_1"/>
    <property type="match status" value="1"/>
</dbReference>
<evidence type="ECO:0000313" key="7">
    <source>
        <dbReference type="Proteomes" id="UP001499851"/>
    </source>
</evidence>
<dbReference type="InterPro" id="IPR036390">
    <property type="entry name" value="WH_DNA-bd_sf"/>
</dbReference>
<feature type="domain" description="HTH marR-type" evidence="5">
    <location>
        <begin position="27"/>
        <end position="155"/>
    </location>
</feature>
<dbReference type="Pfam" id="PF01047">
    <property type="entry name" value="MarR"/>
    <property type="match status" value="1"/>
</dbReference>
<dbReference type="PROSITE" id="PS50995">
    <property type="entry name" value="HTH_MARR_2"/>
    <property type="match status" value="1"/>
</dbReference>
<dbReference type="Proteomes" id="UP001499851">
    <property type="component" value="Unassembled WGS sequence"/>
</dbReference>
<dbReference type="InterPro" id="IPR000835">
    <property type="entry name" value="HTH_MarR-typ"/>
</dbReference>
<dbReference type="RefSeq" id="WP_344487740.1">
    <property type="nucleotide sequence ID" value="NZ_BAAAQF010000010.1"/>
</dbReference>